<evidence type="ECO:0000313" key="3">
    <source>
        <dbReference type="Proteomes" id="UP000245768"/>
    </source>
</evidence>
<feature type="region of interest" description="Disordered" evidence="1">
    <location>
        <begin position="29"/>
        <end position="66"/>
    </location>
</feature>
<dbReference type="AlphaFoldDB" id="A0A316YL25"/>
<dbReference type="InParanoid" id="A0A316YL25"/>
<evidence type="ECO:0000256" key="1">
    <source>
        <dbReference type="SAM" id="MobiDB-lite"/>
    </source>
</evidence>
<dbReference type="OrthoDB" id="3356378at2759"/>
<gene>
    <name evidence="2" type="ORF">FA10DRAFT_301378</name>
</gene>
<feature type="compositionally biased region" description="Low complexity" evidence="1">
    <location>
        <begin position="31"/>
        <end position="46"/>
    </location>
</feature>
<reference evidence="2 3" key="1">
    <citation type="journal article" date="2018" name="Mol. Biol. Evol.">
        <title>Broad Genomic Sampling Reveals a Smut Pathogenic Ancestry of the Fungal Clade Ustilaginomycotina.</title>
        <authorList>
            <person name="Kijpornyongpan T."/>
            <person name="Mondo S.J."/>
            <person name="Barry K."/>
            <person name="Sandor L."/>
            <person name="Lee J."/>
            <person name="Lipzen A."/>
            <person name="Pangilinan J."/>
            <person name="LaButti K."/>
            <person name="Hainaut M."/>
            <person name="Henrissat B."/>
            <person name="Grigoriev I.V."/>
            <person name="Spatafora J.W."/>
            <person name="Aime M.C."/>
        </authorList>
    </citation>
    <scope>NUCLEOTIDE SEQUENCE [LARGE SCALE GENOMIC DNA]</scope>
    <source>
        <strain evidence="2 3">MCA 4198</strain>
    </source>
</reference>
<feature type="compositionally biased region" description="Basic and acidic residues" evidence="1">
    <location>
        <begin position="50"/>
        <end position="62"/>
    </location>
</feature>
<accession>A0A316YL25</accession>
<sequence length="100" mass="11173">MRPTLASLIRIRPQTLSELGEKAASLRLPPSSAGAVAASVAQTSSRQRSKGREESTAERLLAEGETPSNLRFEKHVSNKEMFWNMPKDKREPLKKLLRES</sequence>
<organism evidence="2 3">
    <name type="scientific">Acaromyces ingoldii</name>
    <dbReference type="NCBI Taxonomy" id="215250"/>
    <lineage>
        <taxon>Eukaryota</taxon>
        <taxon>Fungi</taxon>
        <taxon>Dikarya</taxon>
        <taxon>Basidiomycota</taxon>
        <taxon>Ustilaginomycotina</taxon>
        <taxon>Exobasidiomycetes</taxon>
        <taxon>Exobasidiales</taxon>
        <taxon>Cryptobasidiaceae</taxon>
        <taxon>Acaromyces</taxon>
    </lineage>
</organism>
<proteinExistence type="predicted"/>
<dbReference type="RefSeq" id="XP_025377295.1">
    <property type="nucleotide sequence ID" value="XM_025524975.1"/>
</dbReference>
<dbReference type="Proteomes" id="UP000245768">
    <property type="component" value="Unassembled WGS sequence"/>
</dbReference>
<keyword evidence="3" id="KW-1185">Reference proteome</keyword>
<name>A0A316YL25_9BASI</name>
<dbReference type="GeneID" id="37046891"/>
<protein>
    <submittedName>
        <fullName evidence="2">Uncharacterized protein</fullName>
    </submittedName>
</protein>
<dbReference type="EMBL" id="KZ819636">
    <property type="protein sequence ID" value="PWN90097.1"/>
    <property type="molecule type" value="Genomic_DNA"/>
</dbReference>
<evidence type="ECO:0000313" key="2">
    <source>
        <dbReference type="EMBL" id="PWN90097.1"/>
    </source>
</evidence>